<proteinExistence type="predicted"/>
<protein>
    <submittedName>
        <fullName evidence="1">Alpha/Beta hydrolase protein</fullName>
    </submittedName>
</protein>
<gene>
    <name evidence="1" type="ORF">BJ138DRAFT_1147341</name>
</gene>
<evidence type="ECO:0000313" key="1">
    <source>
        <dbReference type="EMBL" id="KAH7912859.1"/>
    </source>
</evidence>
<sequence length="358" mass="40603">MMDDRFQFVSLSTSVKYCYEDSGAPECTSYTTFIFIHGMGFNGGVFRPLFPIAAKRNYRVISLYRRGYAPSTPISDDEFAALQKGVDEQQAFIRRQGVEIAQFLLGFIRANVIPPINKAGEGGIVLIGWSFGTIHAHAVLANIDALPKEDVTELGRFLRAVVAHDANPVSLGLSNPPANDASFWFNPDIEERFRLFNLWVLGYFQHPDPLSKNLTHPELSLEFNTPTLEKPRTFQYKSGEEILQIISRYGFDIVDMAIAPFAQSVRNVLTQRAIFDKKLADNYLPRVPMIYICGREAPGVFLYGLWELEAVVDNPHSAYGPKAEKARVVKFHYLPQGNHFVFWDDPEWALDQYYQCSL</sequence>
<dbReference type="EMBL" id="MU267642">
    <property type="protein sequence ID" value="KAH7912859.1"/>
    <property type="molecule type" value="Genomic_DNA"/>
</dbReference>
<reference evidence="1" key="1">
    <citation type="journal article" date="2021" name="New Phytol.">
        <title>Evolutionary innovations through gain and loss of genes in the ectomycorrhizal Boletales.</title>
        <authorList>
            <person name="Wu G."/>
            <person name="Miyauchi S."/>
            <person name="Morin E."/>
            <person name="Kuo A."/>
            <person name="Drula E."/>
            <person name="Varga T."/>
            <person name="Kohler A."/>
            <person name="Feng B."/>
            <person name="Cao Y."/>
            <person name="Lipzen A."/>
            <person name="Daum C."/>
            <person name="Hundley H."/>
            <person name="Pangilinan J."/>
            <person name="Johnson J."/>
            <person name="Barry K."/>
            <person name="LaButti K."/>
            <person name="Ng V."/>
            <person name="Ahrendt S."/>
            <person name="Min B."/>
            <person name="Choi I.G."/>
            <person name="Park H."/>
            <person name="Plett J.M."/>
            <person name="Magnuson J."/>
            <person name="Spatafora J.W."/>
            <person name="Nagy L.G."/>
            <person name="Henrissat B."/>
            <person name="Grigoriev I.V."/>
            <person name="Yang Z.L."/>
            <person name="Xu J."/>
            <person name="Martin F.M."/>
        </authorList>
    </citation>
    <scope>NUCLEOTIDE SEQUENCE</scope>
    <source>
        <strain evidence="1">ATCC 28755</strain>
    </source>
</reference>
<name>A0ACB8AIV3_9AGAM</name>
<keyword evidence="1" id="KW-0378">Hydrolase</keyword>
<organism evidence="1 2">
    <name type="scientific">Hygrophoropsis aurantiaca</name>
    <dbReference type="NCBI Taxonomy" id="72124"/>
    <lineage>
        <taxon>Eukaryota</taxon>
        <taxon>Fungi</taxon>
        <taxon>Dikarya</taxon>
        <taxon>Basidiomycota</taxon>
        <taxon>Agaricomycotina</taxon>
        <taxon>Agaricomycetes</taxon>
        <taxon>Agaricomycetidae</taxon>
        <taxon>Boletales</taxon>
        <taxon>Coniophorineae</taxon>
        <taxon>Hygrophoropsidaceae</taxon>
        <taxon>Hygrophoropsis</taxon>
    </lineage>
</organism>
<comment type="caution">
    <text evidence="1">The sequence shown here is derived from an EMBL/GenBank/DDBJ whole genome shotgun (WGS) entry which is preliminary data.</text>
</comment>
<evidence type="ECO:0000313" key="2">
    <source>
        <dbReference type="Proteomes" id="UP000790377"/>
    </source>
</evidence>
<keyword evidence="2" id="KW-1185">Reference proteome</keyword>
<dbReference type="Proteomes" id="UP000790377">
    <property type="component" value="Unassembled WGS sequence"/>
</dbReference>
<accession>A0ACB8AIV3</accession>